<sequence>MAASMMPGPGSGDEGGSLYKPVAEINVTPFVDVMLVLLIIFMVAAPLMMVGVPVQLPKSAAAKLNAPQEPLIVSIDETGKTFIDKDGLDDGALLARLKDLATATPDRVVYVRGDRTIQYGRIMEVMGIVSTAGFTRLSMIAETAKAPQ</sequence>
<comment type="caution">
    <text evidence="9">The sequence shown here is derived from an EMBL/GenBank/DDBJ whole genome shotgun (WGS) entry which is preliminary data.</text>
</comment>
<keyword evidence="10" id="KW-1185">Reference proteome</keyword>
<evidence type="ECO:0000313" key="10">
    <source>
        <dbReference type="Proteomes" id="UP000284605"/>
    </source>
</evidence>
<keyword evidence="4 7" id="KW-0812">Transmembrane</keyword>
<dbReference type="OrthoDB" id="9798629at2"/>
<dbReference type="InterPro" id="IPR003400">
    <property type="entry name" value="ExbD"/>
</dbReference>
<evidence type="ECO:0000256" key="8">
    <source>
        <dbReference type="SAM" id="Phobius"/>
    </source>
</evidence>
<keyword evidence="7" id="KW-0653">Protein transport</keyword>
<keyword evidence="7" id="KW-0813">Transport</keyword>
<evidence type="ECO:0000256" key="4">
    <source>
        <dbReference type="ARBA" id="ARBA00022692"/>
    </source>
</evidence>
<keyword evidence="5 8" id="KW-1133">Transmembrane helix</keyword>
<organism evidence="9 10">
    <name type="scientific">Oleomonas cavernae</name>
    <dbReference type="NCBI Taxonomy" id="2320859"/>
    <lineage>
        <taxon>Bacteria</taxon>
        <taxon>Pseudomonadati</taxon>
        <taxon>Pseudomonadota</taxon>
        <taxon>Alphaproteobacteria</taxon>
        <taxon>Acetobacterales</taxon>
        <taxon>Acetobacteraceae</taxon>
        <taxon>Oleomonas</taxon>
    </lineage>
</organism>
<proteinExistence type="inferred from homology"/>
<reference evidence="9 10" key="1">
    <citation type="submission" date="2018-09" db="EMBL/GenBank/DDBJ databases">
        <authorList>
            <person name="Zhu H."/>
        </authorList>
    </citation>
    <scope>NUCLEOTIDE SEQUENCE [LARGE SCALE GENOMIC DNA]</scope>
    <source>
        <strain evidence="9 10">K1W22B-8</strain>
    </source>
</reference>
<dbReference type="Proteomes" id="UP000284605">
    <property type="component" value="Unassembled WGS sequence"/>
</dbReference>
<evidence type="ECO:0000256" key="1">
    <source>
        <dbReference type="ARBA" id="ARBA00004162"/>
    </source>
</evidence>
<dbReference type="RefSeq" id="WP_119782703.1">
    <property type="nucleotide sequence ID" value="NZ_QYUK01000016.1"/>
</dbReference>
<comment type="subcellular location">
    <subcellularLocation>
        <location evidence="1">Cell membrane</location>
        <topology evidence="1">Single-pass membrane protein</topology>
    </subcellularLocation>
    <subcellularLocation>
        <location evidence="7">Cell membrane</location>
        <topology evidence="7">Single-pass type II membrane protein</topology>
    </subcellularLocation>
</comment>
<dbReference type="PANTHER" id="PTHR30558">
    <property type="entry name" value="EXBD MEMBRANE COMPONENT OF PMF-DRIVEN MACROMOLECULE IMPORT SYSTEM"/>
    <property type="match status" value="1"/>
</dbReference>
<gene>
    <name evidence="9" type="ORF">D3874_26465</name>
</gene>
<evidence type="ECO:0000256" key="7">
    <source>
        <dbReference type="RuleBase" id="RU003879"/>
    </source>
</evidence>
<evidence type="ECO:0000256" key="3">
    <source>
        <dbReference type="ARBA" id="ARBA00022475"/>
    </source>
</evidence>
<evidence type="ECO:0000313" key="9">
    <source>
        <dbReference type="EMBL" id="RJF80652.1"/>
    </source>
</evidence>
<accession>A0A418VU21</accession>
<evidence type="ECO:0000256" key="5">
    <source>
        <dbReference type="ARBA" id="ARBA00022989"/>
    </source>
</evidence>
<dbReference type="GO" id="GO:0015031">
    <property type="term" value="P:protein transport"/>
    <property type="evidence" value="ECO:0007669"/>
    <property type="project" value="UniProtKB-KW"/>
</dbReference>
<name>A0A418VU21_9PROT</name>
<comment type="similarity">
    <text evidence="2 7">Belongs to the ExbD/TolR family.</text>
</comment>
<dbReference type="Gene3D" id="3.30.420.270">
    <property type="match status" value="1"/>
</dbReference>
<feature type="transmembrane region" description="Helical" evidence="8">
    <location>
        <begin position="33"/>
        <end position="54"/>
    </location>
</feature>
<keyword evidence="6 8" id="KW-0472">Membrane</keyword>
<protein>
    <submittedName>
        <fullName evidence="9">ExbD/TolR family protein</fullName>
    </submittedName>
</protein>
<dbReference type="GO" id="GO:0005886">
    <property type="term" value="C:plasma membrane"/>
    <property type="evidence" value="ECO:0007669"/>
    <property type="project" value="UniProtKB-SubCell"/>
</dbReference>
<evidence type="ECO:0000256" key="6">
    <source>
        <dbReference type="ARBA" id="ARBA00023136"/>
    </source>
</evidence>
<keyword evidence="3" id="KW-1003">Cell membrane</keyword>
<dbReference type="AlphaFoldDB" id="A0A418VU21"/>
<evidence type="ECO:0000256" key="2">
    <source>
        <dbReference type="ARBA" id="ARBA00005811"/>
    </source>
</evidence>
<dbReference type="PANTHER" id="PTHR30558:SF7">
    <property type="entry name" value="TOL-PAL SYSTEM PROTEIN TOLR"/>
    <property type="match status" value="1"/>
</dbReference>
<dbReference type="Pfam" id="PF02472">
    <property type="entry name" value="ExbD"/>
    <property type="match status" value="1"/>
</dbReference>
<dbReference type="EMBL" id="QYUK01000016">
    <property type="protein sequence ID" value="RJF80652.1"/>
    <property type="molecule type" value="Genomic_DNA"/>
</dbReference>
<dbReference type="GO" id="GO:0022857">
    <property type="term" value="F:transmembrane transporter activity"/>
    <property type="evidence" value="ECO:0007669"/>
    <property type="project" value="InterPro"/>
</dbReference>